<evidence type="ECO:0000313" key="2">
    <source>
        <dbReference type="EMBL" id="MDK2593589.1"/>
    </source>
</evidence>
<keyword evidence="3" id="KW-1185">Reference proteome</keyword>
<sequence>MVTATTAFNDIPIESFFVNRHRELELLSEHSKKPGTCIAVTGVGGIGKTALLRVFESKYSSRFLGGVFHLSGGEGLPDIQHHLEALRNSEHHSLVVVDDVELLNASEVRNIYETVVNESLSTLIFSGRLVPINEIPNAKVITLSSLNAADLIKARLKIAPERADIDKALEIIEGNAALLQLLVSTPREIIQKLHDSFVPESVRVPEVSEARIQNIRVDINQEKDSGPDLISIVLSLILFLAAHVSSLETEENIINEIHGLQEVLEAQLPEEKRESGINWHYATTFLNLRSSPEVKSDNVVTVLDPNQTFSVFSVNRGWAEISYKDYVSSRELKGWVYSKYIRPADENKN</sequence>
<dbReference type="SUPFAM" id="SSF52540">
    <property type="entry name" value="P-loop containing nucleoside triphosphate hydrolases"/>
    <property type="match status" value="1"/>
</dbReference>
<comment type="caution">
    <text evidence="2">The sequence shown here is derived from an EMBL/GenBank/DDBJ whole genome shotgun (WGS) entry which is preliminary data.</text>
</comment>
<dbReference type="InterPro" id="IPR003646">
    <property type="entry name" value="SH3-like_bac-type"/>
</dbReference>
<dbReference type="EMBL" id="JASJUT010000001">
    <property type="protein sequence ID" value="MDK2593589.1"/>
    <property type="molecule type" value="Genomic_DNA"/>
</dbReference>
<dbReference type="InterPro" id="IPR027417">
    <property type="entry name" value="P-loop_NTPase"/>
</dbReference>
<dbReference type="PROSITE" id="PS51781">
    <property type="entry name" value="SH3B"/>
    <property type="match status" value="1"/>
</dbReference>
<dbReference type="RefSeq" id="WP_284136020.1">
    <property type="nucleotide sequence ID" value="NZ_JASJUT010000001.1"/>
</dbReference>
<name>A0ABT7EE85_9GAMM</name>
<evidence type="ECO:0000259" key="1">
    <source>
        <dbReference type="PROSITE" id="PS51781"/>
    </source>
</evidence>
<proteinExistence type="predicted"/>
<protein>
    <submittedName>
        <fullName evidence="2">SH3 domain-containing protein</fullName>
    </submittedName>
</protein>
<dbReference type="Proteomes" id="UP001231915">
    <property type="component" value="Unassembled WGS sequence"/>
</dbReference>
<accession>A0ABT7EE85</accession>
<evidence type="ECO:0000313" key="3">
    <source>
        <dbReference type="Proteomes" id="UP001231915"/>
    </source>
</evidence>
<organism evidence="2 3">
    <name type="scientific">Pseudoalteromonas obscura</name>
    <dbReference type="NCBI Taxonomy" id="3048491"/>
    <lineage>
        <taxon>Bacteria</taxon>
        <taxon>Pseudomonadati</taxon>
        <taxon>Pseudomonadota</taxon>
        <taxon>Gammaproteobacteria</taxon>
        <taxon>Alteromonadales</taxon>
        <taxon>Pseudoalteromonadaceae</taxon>
        <taxon>Pseudoalteromonas</taxon>
    </lineage>
</organism>
<gene>
    <name evidence="2" type="ORF">QNM18_00735</name>
</gene>
<feature type="domain" description="SH3b" evidence="1">
    <location>
        <begin position="270"/>
        <end position="345"/>
    </location>
</feature>
<dbReference type="Gene3D" id="3.40.50.300">
    <property type="entry name" value="P-loop containing nucleotide triphosphate hydrolases"/>
    <property type="match status" value="1"/>
</dbReference>
<reference evidence="2 3" key="1">
    <citation type="submission" date="2023-05" db="EMBL/GenBank/DDBJ databases">
        <title>Pseudoalteromonas ardens sp. nov., Pseudoalteromonas obscura sp. nov., and Pseudoalteromonas umbrosa sp. nov., isolated from the coral Montipora capitata.</title>
        <authorList>
            <person name="Thomas E.M."/>
            <person name="Smith E.M."/>
            <person name="Papke E."/>
            <person name="Shlafstein M.D."/>
            <person name="Oline D.K."/>
            <person name="Videau P."/>
            <person name="Saw J.H."/>
            <person name="Strangman W.K."/>
            <person name="Ushijima B."/>
        </authorList>
    </citation>
    <scope>NUCLEOTIDE SEQUENCE [LARGE SCALE GENOMIC DNA]</scope>
    <source>
        <strain evidence="2 3">P94</strain>
    </source>
</reference>
<dbReference type="Pfam" id="PF08239">
    <property type="entry name" value="SH3_3"/>
    <property type="match status" value="1"/>
</dbReference>
<dbReference type="Gene3D" id="2.30.30.40">
    <property type="entry name" value="SH3 Domains"/>
    <property type="match status" value="1"/>
</dbReference>